<name>A0A0U9HIA1_KLENI</name>
<dbReference type="EMBL" id="DF236979">
    <property type="protein sequence ID" value="GAQ79431.1"/>
    <property type="molecule type" value="Genomic_DNA"/>
</dbReference>
<evidence type="ECO:0000313" key="4">
    <source>
        <dbReference type="Proteomes" id="UP000054558"/>
    </source>
</evidence>
<dbReference type="Gene3D" id="3.40.220.10">
    <property type="entry name" value="Leucine Aminopeptidase, subunit E, domain 1"/>
    <property type="match status" value="1"/>
</dbReference>
<accession>A0A0U9HIA1</accession>
<evidence type="ECO:0000256" key="1">
    <source>
        <dbReference type="SAM" id="MobiDB-lite"/>
    </source>
</evidence>
<feature type="region of interest" description="Disordered" evidence="1">
    <location>
        <begin position="308"/>
        <end position="380"/>
    </location>
</feature>
<protein>
    <recommendedName>
        <fullName evidence="2">Macro domain-containing protein</fullName>
    </recommendedName>
</protein>
<feature type="region of interest" description="Disordered" evidence="1">
    <location>
        <begin position="400"/>
        <end position="616"/>
    </location>
</feature>
<dbReference type="CDD" id="cd02908">
    <property type="entry name" value="Macro_OAADPr_deacetylase"/>
    <property type="match status" value="1"/>
</dbReference>
<keyword evidence="4" id="KW-1185">Reference proteome</keyword>
<dbReference type="PANTHER" id="PTHR11106">
    <property type="entry name" value="GANGLIOSIDE INDUCED DIFFERENTIATION ASSOCIATED PROTEIN 2-RELATED"/>
    <property type="match status" value="1"/>
</dbReference>
<dbReference type="AlphaFoldDB" id="A0A0U9HIA1"/>
<evidence type="ECO:0000259" key="2">
    <source>
        <dbReference type="PROSITE" id="PS51154"/>
    </source>
</evidence>
<dbReference type="STRING" id="105231.A0A0U9HIA1"/>
<sequence length="616" mass="67196">MSVVHTCGLRSGFSSLALQAGLYRPGGTISGLTNLPQEWLLFGAFDPKAPALTPRFERPHFDSLRLGARLARSWHRMFNKGQTRLDSMFFGGDSFGGRSYSSRSQYREPEVPPPSQWYKLSQDCLLALHKGDITTWFVDMKTDAIVNAANRAMLGGAGVDGAIHRAAGEDLYYACKAIQPVEPGVRCPTGEARITEGFRLPARAVIHTVGPIYEGKEESEPLLAASYRNSILLAADKGIQYLSFPAISCGVYGYPYDEGARVALTTCRDNADKLKEIHFILFEQPAWLAWRKAARDLGLPLIEIDEEARKASQEQAREERRAKLREERERERAARGGRSPEDPTPRRGVWGMGGRSGGDEGGGRSRKEGRSGGERGYGSFLGGNAGRGVGGLMDLVGNAGTKKDDGAYNGWKTGKAGAGFGDSAAEKEKGGPEEDAEMQDSDSARGAAWDMATGWGSGGTDSGAPQTEVGDKKDERAPSWLAGGEKESEEEEKSEVEEGSEAQGKSAEEGAEGAWDEKQESDGAPMKKVFSSSGSFRTGQEDFEGEESQEEEVEGKTMKRARSEDEYKDAQTEVWDSQDRRNKKSEAVPTSGLAEVAEKRSLSLREQQEWSRRKEI</sequence>
<feature type="compositionally biased region" description="Basic and acidic residues" evidence="1">
    <location>
        <begin position="596"/>
        <end position="616"/>
    </location>
</feature>
<dbReference type="PANTHER" id="PTHR11106:SF27">
    <property type="entry name" value="MACRO DOMAIN-CONTAINING PROTEIN"/>
    <property type="match status" value="1"/>
</dbReference>
<dbReference type="SUPFAM" id="SSF52949">
    <property type="entry name" value="Macro domain-like"/>
    <property type="match status" value="1"/>
</dbReference>
<feature type="compositionally biased region" description="Basic and acidic residues" evidence="1">
    <location>
        <begin position="357"/>
        <end position="373"/>
    </location>
</feature>
<feature type="compositionally biased region" description="Acidic residues" evidence="1">
    <location>
        <begin position="487"/>
        <end position="500"/>
    </location>
</feature>
<dbReference type="InterPro" id="IPR043472">
    <property type="entry name" value="Macro_dom-like"/>
</dbReference>
<feature type="compositionally biased region" description="Acidic residues" evidence="1">
    <location>
        <begin position="541"/>
        <end position="553"/>
    </location>
</feature>
<gene>
    <name evidence="3" type="ORF">KFL_000300290</name>
</gene>
<feature type="compositionally biased region" description="Basic and acidic residues" evidence="1">
    <location>
        <begin position="308"/>
        <end position="345"/>
    </location>
</feature>
<reference evidence="3 4" key="1">
    <citation type="journal article" date="2014" name="Nat. Commun.">
        <title>Klebsormidium flaccidum genome reveals primary factors for plant terrestrial adaptation.</title>
        <authorList>
            <person name="Hori K."/>
            <person name="Maruyama F."/>
            <person name="Fujisawa T."/>
            <person name="Togashi T."/>
            <person name="Yamamoto N."/>
            <person name="Seo M."/>
            <person name="Sato S."/>
            <person name="Yamada T."/>
            <person name="Mori H."/>
            <person name="Tajima N."/>
            <person name="Moriyama T."/>
            <person name="Ikeuchi M."/>
            <person name="Watanabe M."/>
            <person name="Wada H."/>
            <person name="Kobayashi K."/>
            <person name="Saito M."/>
            <person name="Masuda T."/>
            <person name="Sasaki-Sekimoto Y."/>
            <person name="Mashiguchi K."/>
            <person name="Awai K."/>
            <person name="Shimojima M."/>
            <person name="Masuda S."/>
            <person name="Iwai M."/>
            <person name="Nobusawa T."/>
            <person name="Narise T."/>
            <person name="Kondo S."/>
            <person name="Saito H."/>
            <person name="Sato R."/>
            <person name="Murakawa M."/>
            <person name="Ihara Y."/>
            <person name="Oshima-Yamada Y."/>
            <person name="Ohtaka K."/>
            <person name="Satoh M."/>
            <person name="Sonobe K."/>
            <person name="Ishii M."/>
            <person name="Ohtani R."/>
            <person name="Kanamori-Sato M."/>
            <person name="Honoki R."/>
            <person name="Miyazaki D."/>
            <person name="Mochizuki H."/>
            <person name="Umetsu J."/>
            <person name="Higashi K."/>
            <person name="Shibata D."/>
            <person name="Kamiya Y."/>
            <person name="Sato N."/>
            <person name="Nakamura Y."/>
            <person name="Tabata S."/>
            <person name="Ida S."/>
            <person name="Kurokawa K."/>
            <person name="Ohta H."/>
        </authorList>
    </citation>
    <scope>NUCLEOTIDE SEQUENCE [LARGE SCALE GENOMIC DNA]</scope>
    <source>
        <strain evidence="3 4">NIES-2285</strain>
    </source>
</reference>
<dbReference type="SMART" id="SM00506">
    <property type="entry name" value="A1pp"/>
    <property type="match status" value="1"/>
</dbReference>
<dbReference type="Proteomes" id="UP000054558">
    <property type="component" value="Unassembled WGS sequence"/>
</dbReference>
<evidence type="ECO:0000313" key="3">
    <source>
        <dbReference type="EMBL" id="GAQ79431.1"/>
    </source>
</evidence>
<dbReference type="InterPro" id="IPR002589">
    <property type="entry name" value="Macro_dom"/>
</dbReference>
<dbReference type="PROSITE" id="PS51154">
    <property type="entry name" value="MACRO"/>
    <property type="match status" value="1"/>
</dbReference>
<dbReference type="OrthoDB" id="6133115at2759"/>
<organism evidence="3 4">
    <name type="scientific">Klebsormidium nitens</name>
    <name type="common">Green alga</name>
    <name type="synonym">Ulothrix nitens</name>
    <dbReference type="NCBI Taxonomy" id="105231"/>
    <lineage>
        <taxon>Eukaryota</taxon>
        <taxon>Viridiplantae</taxon>
        <taxon>Streptophyta</taxon>
        <taxon>Klebsormidiophyceae</taxon>
        <taxon>Klebsormidiales</taxon>
        <taxon>Klebsormidiaceae</taxon>
        <taxon>Klebsormidium</taxon>
    </lineage>
</organism>
<feature type="domain" description="Macro" evidence="2">
    <location>
        <begin position="113"/>
        <end position="298"/>
    </location>
</feature>
<feature type="compositionally biased region" description="Basic and acidic residues" evidence="1">
    <location>
        <begin position="554"/>
        <end position="586"/>
    </location>
</feature>
<proteinExistence type="predicted"/>
<dbReference type="Pfam" id="PF01661">
    <property type="entry name" value="Macro"/>
    <property type="match status" value="1"/>
</dbReference>